<organism evidence="2 3">
    <name type="scientific">Phytophthora palmivora</name>
    <dbReference type="NCBI Taxonomy" id="4796"/>
    <lineage>
        <taxon>Eukaryota</taxon>
        <taxon>Sar</taxon>
        <taxon>Stramenopiles</taxon>
        <taxon>Oomycota</taxon>
        <taxon>Peronosporomycetes</taxon>
        <taxon>Peronosporales</taxon>
        <taxon>Peronosporaceae</taxon>
        <taxon>Phytophthora</taxon>
    </lineage>
</organism>
<evidence type="ECO:0000256" key="1">
    <source>
        <dbReference type="SAM" id="MobiDB-lite"/>
    </source>
</evidence>
<evidence type="ECO:0000313" key="3">
    <source>
        <dbReference type="Proteomes" id="UP000237271"/>
    </source>
</evidence>
<feature type="region of interest" description="Disordered" evidence="1">
    <location>
        <begin position="82"/>
        <end position="136"/>
    </location>
</feature>
<comment type="caution">
    <text evidence="2">The sequence shown here is derived from an EMBL/GenBank/DDBJ whole genome shotgun (WGS) entry which is preliminary data.</text>
</comment>
<proteinExistence type="predicted"/>
<keyword evidence="3" id="KW-1185">Reference proteome</keyword>
<evidence type="ECO:0000313" key="2">
    <source>
        <dbReference type="EMBL" id="POM81421.1"/>
    </source>
</evidence>
<accession>A0A2P4YUE6</accession>
<dbReference type="Proteomes" id="UP000237271">
    <property type="component" value="Unassembled WGS sequence"/>
</dbReference>
<name>A0A2P4YUE6_9STRA</name>
<feature type="compositionally biased region" description="Basic and acidic residues" evidence="1">
    <location>
        <begin position="113"/>
        <end position="136"/>
    </location>
</feature>
<dbReference type="OrthoDB" id="122134at2759"/>
<dbReference type="AlphaFoldDB" id="A0A2P4YUE6"/>
<dbReference type="EMBL" id="NCKW01000084">
    <property type="protein sequence ID" value="POM81421.1"/>
    <property type="molecule type" value="Genomic_DNA"/>
</dbReference>
<protein>
    <submittedName>
        <fullName evidence="2">Uncharacterized protein</fullName>
    </submittedName>
</protein>
<sequence length="136" mass="15621">MTIFTWLMDLATNNAFALIKMIELQNSSRFTLLQEQRRQKESLDDIVGLNTSLHIITPNSTAHSNGKLQCYLGNLRGIKKKSKSRYGILRRSPPPRHTQRSHTDQKTPPAKIDIGHIEPRSRTRKIDDSTVTRRSE</sequence>
<reference evidence="2 3" key="1">
    <citation type="journal article" date="2017" name="Genome Biol. Evol.">
        <title>Phytophthora megakarya and P. palmivora, closely related causal agents of cacao black pod rot, underwent increases in genome sizes and gene numbers by different mechanisms.</title>
        <authorList>
            <person name="Ali S.S."/>
            <person name="Shao J."/>
            <person name="Lary D.J."/>
            <person name="Kronmiller B."/>
            <person name="Shen D."/>
            <person name="Strem M.D."/>
            <person name="Amoako-Attah I."/>
            <person name="Akrofi A.Y."/>
            <person name="Begoude B.A."/>
            <person name="Ten Hoopen G.M."/>
            <person name="Coulibaly K."/>
            <person name="Kebe B.I."/>
            <person name="Melnick R.L."/>
            <person name="Guiltinan M.J."/>
            <person name="Tyler B.M."/>
            <person name="Meinhardt L.W."/>
            <person name="Bailey B.A."/>
        </authorList>
    </citation>
    <scope>NUCLEOTIDE SEQUENCE [LARGE SCALE GENOMIC DNA]</scope>
    <source>
        <strain evidence="3">sbr112.9</strain>
    </source>
</reference>
<gene>
    <name evidence="2" type="ORF">PHPALM_608</name>
</gene>